<dbReference type="Gene3D" id="1.10.260.40">
    <property type="entry name" value="lambda repressor-like DNA-binding domains"/>
    <property type="match status" value="1"/>
</dbReference>
<dbReference type="InterPro" id="IPR028082">
    <property type="entry name" value="Peripla_BP_I"/>
</dbReference>
<evidence type="ECO:0000313" key="5">
    <source>
        <dbReference type="EMBL" id="ENZ12166.1"/>
    </source>
</evidence>
<dbReference type="EMBL" id="AGYR01000040">
    <property type="protein sequence ID" value="ENZ12166.1"/>
    <property type="molecule type" value="Genomic_DNA"/>
</dbReference>
<evidence type="ECO:0000259" key="4">
    <source>
        <dbReference type="PROSITE" id="PS50932"/>
    </source>
</evidence>
<dbReference type="PANTHER" id="PTHR30146">
    <property type="entry name" value="LACI-RELATED TRANSCRIPTIONAL REPRESSOR"/>
    <property type="match status" value="1"/>
</dbReference>
<accession>A0A0E2H6R3</accession>
<dbReference type="GO" id="GO:0000976">
    <property type="term" value="F:transcription cis-regulatory region binding"/>
    <property type="evidence" value="ECO:0007669"/>
    <property type="project" value="TreeGrafter"/>
</dbReference>
<sequence>MNKKTTIKDIAKKANVSIATVSRVLRRTDYPVSQDVKKRVFDAADELEYKPNLFSRMLRGDVSIEIGIIVPSINNPFYAAQVAASEEECLARNFIPIICNSNSNPGLESWYLEMLEERQAAGILLTTIQNEETFVKRIERLTMPALLVDQGIENYTGDRVLFNFFKAGYMAAEYLIECGHKDLALASGPITRHNRREILRGFKQALLDYDIVFNKRRIVNYDSNYDIYNIGDDQGAIQIIDKMFEEEYLPEGIVAINDSLAIKMINELHNRGIHVPNDISIVGMDDIFVSKMVTPRLTTIHEPAEEMGKRSAKYLIDKIEGKSRNIVNITMQPTLVERNSVRKVHSKIRR</sequence>
<dbReference type="InterPro" id="IPR046335">
    <property type="entry name" value="LacI/GalR-like_sensor"/>
</dbReference>
<dbReference type="CDD" id="cd06267">
    <property type="entry name" value="PBP1_LacI_sugar_binding-like"/>
    <property type="match status" value="1"/>
</dbReference>
<dbReference type="HOGENOM" id="CLU_037628_6_1_9"/>
<name>A0A0E2H6R3_9FIRM</name>
<dbReference type="Pfam" id="PF13377">
    <property type="entry name" value="Peripla_BP_3"/>
    <property type="match status" value="1"/>
</dbReference>
<dbReference type="GO" id="GO:0003700">
    <property type="term" value="F:DNA-binding transcription factor activity"/>
    <property type="evidence" value="ECO:0007669"/>
    <property type="project" value="TreeGrafter"/>
</dbReference>
<reference evidence="5 6" key="1">
    <citation type="submission" date="2013-01" db="EMBL/GenBank/DDBJ databases">
        <title>The Genome Sequence of Clostridium clostridioforme 90A8.</title>
        <authorList>
            <consortium name="The Broad Institute Genome Sequencing Platform"/>
            <person name="Earl A."/>
            <person name="Ward D."/>
            <person name="Feldgarden M."/>
            <person name="Gevers D."/>
            <person name="Courvalin P."/>
            <person name="Lambert T."/>
            <person name="Walker B."/>
            <person name="Young S.K."/>
            <person name="Zeng Q."/>
            <person name="Gargeya S."/>
            <person name="Fitzgerald M."/>
            <person name="Haas B."/>
            <person name="Abouelleil A."/>
            <person name="Alvarado L."/>
            <person name="Arachchi H.M."/>
            <person name="Berlin A.M."/>
            <person name="Chapman S.B."/>
            <person name="Dewar J."/>
            <person name="Goldberg J."/>
            <person name="Griggs A."/>
            <person name="Gujja S."/>
            <person name="Hansen M."/>
            <person name="Howarth C."/>
            <person name="Imamovic A."/>
            <person name="Larimer J."/>
            <person name="McCowan C."/>
            <person name="Murphy C."/>
            <person name="Neiman D."/>
            <person name="Pearson M."/>
            <person name="Priest M."/>
            <person name="Roberts A."/>
            <person name="Saif S."/>
            <person name="Shea T."/>
            <person name="Sisk P."/>
            <person name="Sykes S."/>
            <person name="Wortman J."/>
            <person name="Nusbaum C."/>
            <person name="Birren B."/>
        </authorList>
    </citation>
    <scope>NUCLEOTIDE SEQUENCE [LARGE SCALE GENOMIC DNA]</scope>
    <source>
        <strain evidence="5 6">90A8</strain>
    </source>
</reference>
<organism evidence="5 6">
    <name type="scientific">[Clostridium] clostridioforme 90A8</name>
    <dbReference type="NCBI Taxonomy" id="999408"/>
    <lineage>
        <taxon>Bacteria</taxon>
        <taxon>Bacillati</taxon>
        <taxon>Bacillota</taxon>
        <taxon>Clostridia</taxon>
        <taxon>Lachnospirales</taxon>
        <taxon>Lachnospiraceae</taxon>
        <taxon>Enterocloster</taxon>
    </lineage>
</organism>
<dbReference type="PROSITE" id="PS50932">
    <property type="entry name" value="HTH_LACI_2"/>
    <property type="match status" value="1"/>
</dbReference>
<dbReference type="Pfam" id="PF00356">
    <property type="entry name" value="LacI"/>
    <property type="match status" value="1"/>
</dbReference>
<dbReference type="SUPFAM" id="SSF47413">
    <property type="entry name" value="lambda repressor-like DNA-binding domains"/>
    <property type="match status" value="1"/>
</dbReference>
<keyword evidence="2" id="KW-0238">DNA-binding</keyword>
<evidence type="ECO:0000313" key="6">
    <source>
        <dbReference type="Proteomes" id="UP000013085"/>
    </source>
</evidence>
<dbReference type="PRINTS" id="PR00036">
    <property type="entry name" value="HTHLACI"/>
</dbReference>
<dbReference type="RefSeq" id="WP_002585419.1">
    <property type="nucleotide sequence ID" value="NZ_KB850980.1"/>
</dbReference>
<dbReference type="InterPro" id="IPR000843">
    <property type="entry name" value="HTH_LacI"/>
</dbReference>
<dbReference type="InterPro" id="IPR010982">
    <property type="entry name" value="Lambda_DNA-bd_dom_sf"/>
</dbReference>
<feature type="domain" description="HTH lacI-type" evidence="4">
    <location>
        <begin position="5"/>
        <end position="60"/>
    </location>
</feature>
<gene>
    <name evidence="5" type="ORF">HMPREF1090_03795</name>
</gene>
<keyword evidence="3" id="KW-0804">Transcription</keyword>
<evidence type="ECO:0000256" key="2">
    <source>
        <dbReference type="ARBA" id="ARBA00023125"/>
    </source>
</evidence>
<dbReference type="GeneID" id="57963008"/>
<dbReference type="CDD" id="cd01392">
    <property type="entry name" value="HTH_LacI"/>
    <property type="match status" value="1"/>
</dbReference>
<evidence type="ECO:0000256" key="1">
    <source>
        <dbReference type="ARBA" id="ARBA00023015"/>
    </source>
</evidence>
<evidence type="ECO:0000256" key="3">
    <source>
        <dbReference type="ARBA" id="ARBA00023163"/>
    </source>
</evidence>
<dbReference type="PATRIC" id="fig|999408.3.peg.4063"/>
<dbReference type="AlphaFoldDB" id="A0A0E2H6R3"/>
<protein>
    <recommendedName>
        <fullName evidence="4">HTH lacI-type domain-containing protein</fullName>
    </recommendedName>
</protein>
<comment type="caution">
    <text evidence="5">The sequence shown here is derived from an EMBL/GenBank/DDBJ whole genome shotgun (WGS) entry which is preliminary data.</text>
</comment>
<proteinExistence type="predicted"/>
<keyword evidence="1" id="KW-0805">Transcription regulation</keyword>
<dbReference type="SMART" id="SM00354">
    <property type="entry name" value="HTH_LACI"/>
    <property type="match status" value="1"/>
</dbReference>
<dbReference type="PROSITE" id="PS00356">
    <property type="entry name" value="HTH_LACI_1"/>
    <property type="match status" value="1"/>
</dbReference>
<dbReference type="Proteomes" id="UP000013085">
    <property type="component" value="Unassembled WGS sequence"/>
</dbReference>
<dbReference type="SUPFAM" id="SSF53822">
    <property type="entry name" value="Periplasmic binding protein-like I"/>
    <property type="match status" value="1"/>
</dbReference>
<dbReference type="Gene3D" id="3.40.50.2300">
    <property type="match status" value="2"/>
</dbReference>
<dbReference type="PANTHER" id="PTHR30146:SF109">
    <property type="entry name" value="HTH-TYPE TRANSCRIPTIONAL REGULATOR GALS"/>
    <property type="match status" value="1"/>
</dbReference>